<organism evidence="1 2">
    <name type="scientific">Pistacia integerrima</name>
    <dbReference type="NCBI Taxonomy" id="434235"/>
    <lineage>
        <taxon>Eukaryota</taxon>
        <taxon>Viridiplantae</taxon>
        <taxon>Streptophyta</taxon>
        <taxon>Embryophyta</taxon>
        <taxon>Tracheophyta</taxon>
        <taxon>Spermatophyta</taxon>
        <taxon>Magnoliopsida</taxon>
        <taxon>eudicotyledons</taxon>
        <taxon>Gunneridae</taxon>
        <taxon>Pentapetalae</taxon>
        <taxon>rosids</taxon>
        <taxon>malvids</taxon>
        <taxon>Sapindales</taxon>
        <taxon>Anacardiaceae</taxon>
        <taxon>Pistacia</taxon>
    </lineage>
</organism>
<proteinExistence type="predicted"/>
<gene>
    <name evidence="1" type="ORF">Pint_35554</name>
</gene>
<protein>
    <submittedName>
        <fullName evidence="1">Uncharacterized protein</fullName>
    </submittedName>
</protein>
<evidence type="ECO:0000313" key="2">
    <source>
        <dbReference type="Proteomes" id="UP001163603"/>
    </source>
</evidence>
<accession>A0ACC0Y391</accession>
<name>A0ACC0Y391_9ROSI</name>
<dbReference type="Proteomes" id="UP001163603">
    <property type="component" value="Chromosome 9"/>
</dbReference>
<keyword evidence="2" id="KW-1185">Reference proteome</keyword>
<comment type="caution">
    <text evidence="1">The sequence shown here is derived from an EMBL/GenBank/DDBJ whole genome shotgun (WGS) entry which is preliminary data.</text>
</comment>
<evidence type="ECO:0000313" key="1">
    <source>
        <dbReference type="EMBL" id="KAJ0027978.1"/>
    </source>
</evidence>
<reference evidence="2" key="1">
    <citation type="journal article" date="2023" name="G3 (Bethesda)">
        <title>Genome assembly and association tests identify interacting loci associated with vigor, precocity, and sex in interspecific pistachio rootstocks.</title>
        <authorList>
            <person name="Palmer W."/>
            <person name="Jacygrad E."/>
            <person name="Sagayaradj S."/>
            <person name="Cavanaugh K."/>
            <person name="Han R."/>
            <person name="Bertier L."/>
            <person name="Beede B."/>
            <person name="Kafkas S."/>
            <person name="Golino D."/>
            <person name="Preece J."/>
            <person name="Michelmore R."/>
        </authorList>
    </citation>
    <scope>NUCLEOTIDE SEQUENCE [LARGE SCALE GENOMIC DNA]</scope>
</reference>
<sequence length="80" mass="9003">MNSRILKILLGLHGEVLFGLAYCYQEHKVFPYRPVDVLFPALHEAFPSLYLMRLTSNSSRTGGDAEEDDVGVGLWLQGYS</sequence>
<dbReference type="EMBL" id="CM047744">
    <property type="protein sequence ID" value="KAJ0027978.1"/>
    <property type="molecule type" value="Genomic_DNA"/>
</dbReference>